<dbReference type="Gene3D" id="2.30.42.10">
    <property type="match status" value="1"/>
</dbReference>
<evidence type="ECO:0000256" key="1">
    <source>
        <dbReference type="ARBA" id="ARBA00009179"/>
    </source>
</evidence>
<dbReference type="InterPro" id="IPR041489">
    <property type="entry name" value="PDZ_6"/>
</dbReference>
<accession>A0A0G1HFN9</accession>
<proteinExistence type="inferred from homology"/>
<evidence type="ECO:0000256" key="5">
    <source>
        <dbReference type="RuleBase" id="RU004404"/>
    </source>
</evidence>
<dbReference type="SUPFAM" id="SSF52096">
    <property type="entry name" value="ClpP/crotonase"/>
    <property type="match status" value="1"/>
</dbReference>
<dbReference type="NCBIfam" id="TIGR00225">
    <property type="entry name" value="prc"/>
    <property type="match status" value="1"/>
</dbReference>
<dbReference type="InterPro" id="IPR004447">
    <property type="entry name" value="Peptidase_S41A"/>
</dbReference>
<feature type="domain" description="PDZ" evidence="7">
    <location>
        <begin position="100"/>
        <end position="182"/>
    </location>
</feature>
<evidence type="ECO:0000313" key="8">
    <source>
        <dbReference type="EMBL" id="KKT45700.1"/>
    </source>
</evidence>
<dbReference type="InterPro" id="IPR029045">
    <property type="entry name" value="ClpP/crotonase-like_dom_sf"/>
</dbReference>
<dbReference type="CDD" id="cd07560">
    <property type="entry name" value="Peptidase_S41_CPP"/>
    <property type="match status" value="1"/>
</dbReference>
<evidence type="ECO:0000256" key="4">
    <source>
        <dbReference type="ARBA" id="ARBA00022825"/>
    </source>
</evidence>
<dbReference type="PATRIC" id="fig|1618444.3.peg.660"/>
<keyword evidence="6" id="KW-0472">Membrane</keyword>
<dbReference type="PANTHER" id="PTHR32060">
    <property type="entry name" value="TAIL-SPECIFIC PROTEASE"/>
    <property type="match status" value="1"/>
</dbReference>
<evidence type="ECO:0000256" key="2">
    <source>
        <dbReference type="ARBA" id="ARBA00022670"/>
    </source>
</evidence>
<comment type="caution">
    <text evidence="8">The sequence shown here is derived from an EMBL/GenBank/DDBJ whole genome shotgun (WGS) entry which is preliminary data.</text>
</comment>
<name>A0A0G1HFN9_9BACT</name>
<evidence type="ECO:0000259" key="7">
    <source>
        <dbReference type="PROSITE" id="PS50106"/>
    </source>
</evidence>
<dbReference type="InterPro" id="IPR005151">
    <property type="entry name" value="Tail-specific_protease"/>
</dbReference>
<dbReference type="GO" id="GO:0008236">
    <property type="term" value="F:serine-type peptidase activity"/>
    <property type="evidence" value="ECO:0007669"/>
    <property type="project" value="UniProtKB-KW"/>
</dbReference>
<dbReference type="SMART" id="SM00228">
    <property type="entry name" value="PDZ"/>
    <property type="match status" value="1"/>
</dbReference>
<dbReference type="Pfam" id="PF03572">
    <property type="entry name" value="Peptidase_S41"/>
    <property type="match status" value="1"/>
</dbReference>
<dbReference type="PANTHER" id="PTHR32060:SF30">
    <property type="entry name" value="CARBOXY-TERMINAL PROCESSING PROTEASE CTPA"/>
    <property type="match status" value="1"/>
</dbReference>
<dbReference type="Proteomes" id="UP000034063">
    <property type="component" value="Unassembled WGS sequence"/>
</dbReference>
<dbReference type="GO" id="GO:0030288">
    <property type="term" value="C:outer membrane-bounded periplasmic space"/>
    <property type="evidence" value="ECO:0007669"/>
    <property type="project" value="TreeGrafter"/>
</dbReference>
<dbReference type="InterPro" id="IPR001478">
    <property type="entry name" value="PDZ"/>
</dbReference>
<feature type="transmembrane region" description="Helical" evidence="6">
    <location>
        <begin position="9"/>
        <end position="27"/>
    </location>
</feature>
<keyword evidence="3 5" id="KW-0378">Hydrolase</keyword>
<dbReference type="SUPFAM" id="SSF50156">
    <property type="entry name" value="PDZ domain-like"/>
    <property type="match status" value="1"/>
</dbReference>
<keyword evidence="6" id="KW-0812">Transmembrane</keyword>
<dbReference type="Gene3D" id="3.30.750.44">
    <property type="match status" value="1"/>
</dbReference>
<dbReference type="InterPro" id="IPR036034">
    <property type="entry name" value="PDZ_sf"/>
</dbReference>
<keyword evidence="4 5" id="KW-0720">Serine protease</keyword>
<dbReference type="PROSITE" id="PS50106">
    <property type="entry name" value="PDZ"/>
    <property type="match status" value="1"/>
</dbReference>
<keyword evidence="2 5" id="KW-0645">Protease</keyword>
<gene>
    <name evidence="8" type="ORF">UW37_C0042G0009</name>
</gene>
<reference evidence="8 9" key="1">
    <citation type="journal article" date="2015" name="Nature">
        <title>rRNA introns, odd ribosomes, and small enigmatic genomes across a large radiation of phyla.</title>
        <authorList>
            <person name="Brown C.T."/>
            <person name="Hug L.A."/>
            <person name="Thomas B.C."/>
            <person name="Sharon I."/>
            <person name="Castelle C.J."/>
            <person name="Singh A."/>
            <person name="Wilkins M.J."/>
            <person name="Williams K.H."/>
            <person name="Banfield J.F."/>
        </authorList>
    </citation>
    <scope>NUCLEOTIDE SEQUENCE [LARGE SCALE GENOMIC DNA]</scope>
</reference>
<comment type="similarity">
    <text evidence="1 5">Belongs to the peptidase S41A family.</text>
</comment>
<keyword evidence="6" id="KW-1133">Transmembrane helix</keyword>
<dbReference type="SMART" id="SM00245">
    <property type="entry name" value="TSPc"/>
    <property type="match status" value="1"/>
</dbReference>
<dbReference type="GO" id="GO:0004175">
    <property type="term" value="F:endopeptidase activity"/>
    <property type="evidence" value="ECO:0007669"/>
    <property type="project" value="TreeGrafter"/>
</dbReference>
<dbReference type="AlphaFoldDB" id="A0A0G1HFN9"/>
<evidence type="ECO:0000313" key="9">
    <source>
        <dbReference type="Proteomes" id="UP000034063"/>
    </source>
</evidence>
<dbReference type="Gene3D" id="3.90.226.10">
    <property type="entry name" value="2-enoyl-CoA Hydratase, Chain A, domain 1"/>
    <property type="match status" value="1"/>
</dbReference>
<sequence length="427" mass="47295">MTLQKLRKTIFYCSFLLLSAGIGYWFGQREIAVKWQSLKPEVLIVNKAVPSENKDINFSLFWEVWDKLEKEYLDEAAVNKQKMFYGAISGLTAALEDPYTVFLPPQKQEESREELSGEFGGVGIQLGFKEDRLVVIAPLDETPAKLAGIEAGDFILKIKDEKKGIDRVTDGITLPEAVEIIRGPKGDQVILTIERGKQKPFEVPLKRDTILVKSVEVEFVDWPLDGEIAGNKKTLAVIRMSRFGDRTVSEWNRAVDKIIKTANDKKDNFGGLVLDVRNNPGGYLEAAIAISSEFFRDGTVVEQKGKATSIPYNVSKPGRLVDIPVTVLINKGSASASEIVAGAIQARGRGKLIGENSFGKGTVQDAMELSGGAGLHITTARWLLPNGNWIHDEGLKPDIEIDYDQEASKDQKWDNQMKKAMEILVKG</sequence>
<evidence type="ECO:0000256" key="3">
    <source>
        <dbReference type="ARBA" id="ARBA00022801"/>
    </source>
</evidence>
<protein>
    <submittedName>
        <fullName evidence="8">Carboxyl-terminal protease</fullName>
    </submittedName>
</protein>
<dbReference type="CDD" id="cd06782">
    <property type="entry name" value="cpPDZ_CPP-like"/>
    <property type="match status" value="1"/>
</dbReference>
<evidence type="ECO:0000256" key="6">
    <source>
        <dbReference type="SAM" id="Phobius"/>
    </source>
</evidence>
<dbReference type="GO" id="GO:0007165">
    <property type="term" value="P:signal transduction"/>
    <property type="evidence" value="ECO:0007669"/>
    <property type="project" value="TreeGrafter"/>
</dbReference>
<dbReference type="EMBL" id="LCIB01000042">
    <property type="protein sequence ID" value="KKT45700.1"/>
    <property type="molecule type" value="Genomic_DNA"/>
</dbReference>
<organism evidence="8 9">
    <name type="scientific">Candidatus Gottesmanbacteria bacterium GW2011_GWA2_44_17</name>
    <dbReference type="NCBI Taxonomy" id="1618444"/>
    <lineage>
        <taxon>Bacteria</taxon>
        <taxon>Candidatus Gottesmaniibacteriota</taxon>
    </lineage>
</organism>
<dbReference type="GO" id="GO:0006508">
    <property type="term" value="P:proteolysis"/>
    <property type="evidence" value="ECO:0007669"/>
    <property type="project" value="UniProtKB-KW"/>
</dbReference>
<dbReference type="Pfam" id="PF17820">
    <property type="entry name" value="PDZ_6"/>
    <property type="match status" value="1"/>
</dbReference>